<keyword evidence="2 5" id="KW-0812">Transmembrane</keyword>
<keyword evidence="5" id="KW-0874">Quinone</keyword>
<evidence type="ECO:0000313" key="9">
    <source>
        <dbReference type="Proteomes" id="UP001235966"/>
    </source>
</evidence>
<dbReference type="EC" id="7.1.1.-" evidence="5"/>
<feature type="transmembrane region" description="Helical" evidence="5">
    <location>
        <begin position="447"/>
        <end position="469"/>
    </location>
</feature>
<feature type="transmembrane region" description="Helical" evidence="5">
    <location>
        <begin position="481"/>
        <end position="504"/>
    </location>
</feature>
<evidence type="ECO:0000256" key="6">
    <source>
        <dbReference type="RuleBase" id="RU000320"/>
    </source>
</evidence>
<feature type="domain" description="NADH:quinone oxidoreductase/Mrp antiporter transmembrane" evidence="7">
    <location>
        <begin position="176"/>
        <end position="495"/>
    </location>
</feature>
<feature type="transmembrane region" description="Helical" evidence="5">
    <location>
        <begin position="213"/>
        <end position="234"/>
    </location>
</feature>
<dbReference type="NCBIfam" id="NF004441">
    <property type="entry name" value="PRK05777.1-4"/>
    <property type="match status" value="1"/>
</dbReference>
<evidence type="ECO:0000256" key="4">
    <source>
        <dbReference type="ARBA" id="ARBA00023136"/>
    </source>
</evidence>
<name>A0ABT9NA21_9ACTO</name>
<dbReference type="HAMAP" id="MF_00445">
    <property type="entry name" value="NDH1_NuoN_1"/>
    <property type="match status" value="1"/>
</dbReference>
<dbReference type="InterPro" id="IPR001750">
    <property type="entry name" value="ND/Mrp_TM"/>
</dbReference>
<feature type="transmembrane region" description="Helical" evidence="5">
    <location>
        <begin position="6"/>
        <end position="26"/>
    </location>
</feature>
<accession>A0ABT9NA21</accession>
<keyword evidence="5" id="KW-1003">Cell membrane</keyword>
<dbReference type="NCBIfam" id="TIGR01770">
    <property type="entry name" value="NDH_I_N"/>
    <property type="match status" value="1"/>
</dbReference>
<dbReference type="Pfam" id="PF00361">
    <property type="entry name" value="Proton_antipo_M"/>
    <property type="match status" value="1"/>
</dbReference>
<keyword evidence="3 5" id="KW-1133">Transmembrane helix</keyword>
<keyword evidence="5" id="KW-0813">Transport</keyword>
<dbReference type="EMBL" id="JAUSQW010000001">
    <property type="protein sequence ID" value="MDP9800545.1"/>
    <property type="molecule type" value="Genomic_DNA"/>
</dbReference>
<evidence type="ECO:0000256" key="1">
    <source>
        <dbReference type="ARBA" id="ARBA00004127"/>
    </source>
</evidence>
<gene>
    <name evidence="5" type="primary">nuoN</name>
    <name evidence="8" type="ORF">J2S49_000621</name>
</gene>
<dbReference type="PANTHER" id="PTHR22773">
    <property type="entry name" value="NADH DEHYDROGENASE"/>
    <property type="match status" value="1"/>
</dbReference>
<feature type="transmembrane region" description="Helical" evidence="5">
    <location>
        <begin position="330"/>
        <end position="349"/>
    </location>
</feature>
<keyword evidence="5" id="KW-0520">NAD</keyword>
<feature type="transmembrane region" description="Helical" evidence="5">
    <location>
        <begin position="525"/>
        <end position="548"/>
    </location>
</feature>
<comment type="function">
    <text evidence="5">NDH-1 shuttles electrons from NADH, via FMN and iron-sulfur (Fe-S) centers, to quinones in the respiratory chain. The immediate electron acceptor for the enzyme in this species is believed to be a menaquinone. Couples the redox reaction to proton translocation (for every two electrons transferred, four hydrogen ions are translocated across the cytoplasmic membrane), and thus conserves the redox energy in a proton gradient.</text>
</comment>
<evidence type="ECO:0000313" key="8">
    <source>
        <dbReference type="EMBL" id="MDP9800545.1"/>
    </source>
</evidence>
<evidence type="ECO:0000256" key="2">
    <source>
        <dbReference type="ARBA" id="ARBA00022692"/>
    </source>
</evidence>
<evidence type="ECO:0000256" key="5">
    <source>
        <dbReference type="HAMAP-Rule" id="MF_00445"/>
    </source>
</evidence>
<reference evidence="8 9" key="1">
    <citation type="submission" date="2023-07" db="EMBL/GenBank/DDBJ databases">
        <title>Sequencing the genomes of 1000 actinobacteria strains.</title>
        <authorList>
            <person name="Klenk H.-P."/>
        </authorList>
    </citation>
    <scope>NUCLEOTIDE SEQUENCE [LARGE SCALE GENOMIC DNA]</scope>
    <source>
        <strain evidence="8 9">DSM 102162</strain>
    </source>
</reference>
<keyword evidence="9" id="KW-1185">Reference proteome</keyword>
<feature type="transmembrane region" description="Helical" evidence="5">
    <location>
        <begin position="38"/>
        <end position="56"/>
    </location>
</feature>
<keyword evidence="5" id="KW-1278">Translocase</keyword>
<feature type="transmembrane region" description="Helical" evidence="5">
    <location>
        <begin position="254"/>
        <end position="275"/>
    </location>
</feature>
<comment type="similarity">
    <text evidence="5">Belongs to the complex I subunit 2 family.</text>
</comment>
<comment type="caution">
    <text evidence="8">The sequence shown here is derived from an EMBL/GenBank/DDBJ whole genome shotgun (WGS) entry which is preliminary data.</text>
</comment>
<proteinExistence type="inferred from homology"/>
<keyword evidence="4 5" id="KW-0472">Membrane</keyword>
<sequence length="558" mass="58613">MNATILWAPMTPLLIVLGAAVLSTLVEAFWPREYRRPVQLTIAILAIAGGLLASAWRWTEFIAGGRKISPYSVLTPGNGTPTLSEQATQIPSTGIGLVEDGISIISFVVLLVVALIAFLVIADRTHVGDGSFVASAATRPGSAEERESTSAGRMQTEIFPLALFAMGGMMAFTAAFDLLTLFIALELLSLPLYVLSASARRRRLLSQEAAMKYFLLGAFSSAVFLMGAAFIYGGTGRVSFFEVASVAGGGPNPALLGSTSFTVIGVVMVILGLLFKVGAAPFHQWVPDVYQGAPTPITAFMAAGTKAAAFAALIRVMMFISAPAQKALTPFLWIVIIATILVGTVMGLVQKDIKRLLAYSSIAHAGFILIAVLGIAALPTVAADLSNFRPTATAVAAIFYYLLTYGFATIGAFGVITLVRGKDSAGNIVGEATDLDSWRGLGKRSPFLAASMLVFLLSFAGIPFTGGFIGKFEAFRAGINAGGTVLVVIAVLASAATAFFYFRLVALMFFEESESDSTVVVKSEGMSMVAIVVALVATIALGILPAPFLDFMQGSFIL</sequence>
<feature type="transmembrane region" description="Helical" evidence="5">
    <location>
        <begin position="307"/>
        <end position="324"/>
    </location>
</feature>
<comment type="subunit">
    <text evidence="5">NDH-1 is composed of 14 different subunits. Subunits NuoA, H, J, K, L, M, N constitute the membrane sector of the complex.</text>
</comment>
<protein>
    <recommendedName>
        <fullName evidence="5">NADH-quinone oxidoreductase subunit N</fullName>
        <ecNumber evidence="5">7.1.1.-</ecNumber>
    </recommendedName>
    <alternativeName>
        <fullName evidence="5">NADH dehydrogenase I subunit N</fullName>
    </alternativeName>
    <alternativeName>
        <fullName evidence="5">NDH-1 subunit N</fullName>
    </alternativeName>
</protein>
<feature type="transmembrane region" description="Helical" evidence="5">
    <location>
        <begin position="101"/>
        <end position="122"/>
    </location>
</feature>
<feature type="transmembrane region" description="Helical" evidence="5">
    <location>
        <begin position="356"/>
        <end position="378"/>
    </location>
</feature>
<dbReference type="Proteomes" id="UP001235966">
    <property type="component" value="Unassembled WGS sequence"/>
</dbReference>
<evidence type="ECO:0000259" key="7">
    <source>
        <dbReference type="Pfam" id="PF00361"/>
    </source>
</evidence>
<dbReference type="InterPro" id="IPR010096">
    <property type="entry name" value="NADH-Q_OxRdtase_suN/2"/>
</dbReference>
<organism evidence="8 9">
    <name type="scientific">Arcanobacterium wilhelmae</name>
    <dbReference type="NCBI Taxonomy" id="1803177"/>
    <lineage>
        <taxon>Bacteria</taxon>
        <taxon>Bacillati</taxon>
        <taxon>Actinomycetota</taxon>
        <taxon>Actinomycetes</taxon>
        <taxon>Actinomycetales</taxon>
        <taxon>Actinomycetaceae</taxon>
        <taxon>Arcanobacterium</taxon>
    </lineage>
</organism>
<comment type="catalytic activity">
    <reaction evidence="5">
        <text>a quinone + NADH + 5 H(+)(in) = a quinol + NAD(+) + 4 H(+)(out)</text>
        <dbReference type="Rhea" id="RHEA:57888"/>
        <dbReference type="ChEBI" id="CHEBI:15378"/>
        <dbReference type="ChEBI" id="CHEBI:24646"/>
        <dbReference type="ChEBI" id="CHEBI:57540"/>
        <dbReference type="ChEBI" id="CHEBI:57945"/>
        <dbReference type="ChEBI" id="CHEBI:132124"/>
    </reaction>
</comment>
<comment type="subcellular location">
    <subcellularLocation>
        <location evidence="5">Cell membrane</location>
        <topology evidence="5">Multi-pass membrane protein</topology>
    </subcellularLocation>
    <subcellularLocation>
        <location evidence="1">Endomembrane system</location>
        <topology evidence="1">Multi-pass membrane protein</topology>
    </subcellularLocation>
    <subcellularLocation>
        <location evidence="6">Membrane</location>
        <topology evidence="6">Multi-pass membrane protein</topology>
    </subcellularLocation>
</comment>
<evidence type="ECO:0000256" key="3">
    <source>
        <dbReference type="ARBA" id="ARBA00022989"/>
    </source>
</evidence>
<feature type="transmembrane region" description="Helical" evidence="5">
    <location>
        <begin position="398"/>
        <end position="419"/>
    </location>
</feature>